<evidence type="ECO:0000313" key="2">
    <source>
        <dbReference type="EMBL" id="KAA6394069.1"/>
    </source>
</evidence>
<gene>
    <name evidence="2" type="ORF">EZS28_010402</name>
</gene>
<proteinExistence type="predicted"/>
<dbReference type="Proteomes" id="UP000324800">
    <property type="component" value="Unassembled WGS sequence"/>
</dbReference>
<evidence type="ECO:0000256" key="1">
    <source>
        <dbReference type="SAM" id="MobiDB-lite"/>
    </source>
</evidence>
<dbReference type="EMBL" id="SNRW01002053">
    <property type="protein sequence ID" value="KAA6394069.1"/>
    <property type="molecule type" value="Genomic_DNA"/>
</dbReference>
<dbReference type="AlphaFoldDB" id="A0A5J4WIB2"/>
<feature type="region of interest" description="Disordered" evidence="1">
    <location>
        <begin position="107"/>
        <end position="129"/>
    </location>
</feature>
<feature type="compositionally biased region" description="Basic and acidic residues" evidence="1">
    <location>
        <begin position="115"/>
        <end position="126"/>
    </location>
</feature>
<evidence type="ECO:0000313" key="3">
    <source>
        <dbReference type="Proteomes" id="UP000324800"/>
    </source>
</evidence>
<protein>
    <submittedName>
        <fullName evidence="2">Uncharacterized protein</fullName>
    </submittedName>
</protein>
<comment type="caution">
    <text evidence="2">The sequence shown here is derived from an EMBL/GenBank/DDBJ whole genome shotgun (WGS) entry which is preliminary data.</text>
</comment>
<accession>A0A5J4WIB2</accession>
<sequence>MVNATVRQTKQDRSILKKNVDNESISIPATTIAKIKDPKVNKNQRQQSSELKNPISFIQYDSNTQTNQNLDFNYVNPQHNKSHKSLQPLFQQHSPSPTLEESLAIIRTNSPGDPRGYKEKDPDPKQPKLQQYAGRMGVIERFYEIMKQLIEEKKKKPQVMLLGQYKHYPNKDSPLFFYPPKNYRLTPIPRLKDLNLSEEQCEYDGVAGFISMHLQIYQSILEAEIGLITFAAVQIVQSESESKDKEQLTNELKRIIADGTDDNGEDEQSDHSIEPKYFINENDGLRKNDSGTQLQATFNVQANPEINITKISVKTPPYNVNGSVGLGGNGCGTQLQAATNDNGHENHQTIDNTDIEYNYEQANDIRTG</sequence>
<organism evidence="2 3">
    <name type="scientific">Streblomastix strix</name>
    <dbReference type="NCBI Taxonomy" id="222440"/>
    <lineage>
        <taxon>Eukaryota</taxon>
        <taxon>Metamonada</taxon>
        <taxon>Preaxostyla</taxon>
        <taxon>Oxymonadida</taxon>
        <taxon>Streblomastigidae</taxon>
        <taxon>Streblomastix</taxon>
    </lineage>
</organism>
<reference evidence="2 3" key="1">
    <citation type="submission" date="2019-03" db="EMBL/GenBank/DDBJ databases">
        <title>Single cell metagenomics reveals metabolic interactions within the superorganism composed of flagellate Streblomastix strix and complex community of Bacteroidetes bacteria on its surface.</title>
        <authorList>
            <person name="Treitli S.C."/>
            <person name="Kolisko M."/>
            <person name="Husnik F."/>
            <person name="Keeling P."/>
            <person name="Hampl V."/>
        </authorList>
    </citation>
    <scope>NUCLEOTIDE SEQUENCE [LARGE SCALE GENOMIC DNA]</scope>
    <source>
        <strain evidence="2">ST1C</strain>
    </source>
</reference>
<name>A0A5J4WIB2_9EUKA</name>